<dbReference type="PANTHER" id="PTHR22953">
    <property type="entry name" value="ACID PHOSPHATASE RELATED"/>
    <property type="match status" value="1"/>
</dbReference>
<feature type="domain" description="Purple acid phosphatase N-terminal" evidence="3">
    <location>
        <begin position="33"/>
        <end position="123"/>
    </location>
</feature>
<dbReference type="SUPFAM" id="SSF56300">
    <property type="entry name" value="Metallo-dependent phosphatases"/>
    <property type="match status" value="1"/>
</dbReference>
<evidence type="ECO:0000256" key="1">
    <source>
        <dbReference type="ARBA" id="ARBA00022729"/>
    </source>
</evidence>
<proteinExistence type="predicted"/>
<accession>A0A399D0M8</accession>
<dbReference type="SUPFAM" id="SSF49363">
    <property type="entry name" value="Purple acid phosphatase, N-terminal domain"/>
    <property type="match status" value="1"/>
</dbReference>
<evidence type="ECO:0000313" key="4">
    <source>
        <dbReference type="EMBL" id="RIH65239.1"/>
    </source>
</evidence>
<dbReference type="OrthoDB" id="596345at2"/>
<evidence type="ECO:0000259" key="3">
    <source>
        <dbReference type="Pfam" id="PF16656"/>
    </source>
</evidence>
<sequence length="452" mass="52029">MEKWKILLIAIGIVLGIQSCKKVPENFAASDKYRLVWNDDPTSTLTIAWDQNDSVKSPVVLYSETDHGRKYWKYEHDQQASLIRSNYDMNTHFAGLSGLKANTPYYFVIKDERGVSERYWFKTAPDSPQPFTFITGGDSKSSGGPLEAGRNSNRIVSKLRPLFVAYNGDFTSGDGTDPERWKLWLRDWQELTTTDDGRMIPIVPVHGNHEDGDMANLPYIFNTPYQNNDSTNVYYSLSFGGHFFHLTVLNSQIDEGGEQKEWLKKDLEQHRDYTFKVVGYHKPFFPHTSGKAENQYQYDQWAYLFYLYGVNLSVDGDSHMHKITYPLRPDSTENSFMGFVRDDQTGTLFVGEGSWGARPRINDDDKPWTLTSGSLNQVKWIHVLPQEKEEEAHLKIFTVPAANYDESDNLISFNQEIEALTEKNLFEIPLNMKFFETGSAREYVRYPLLGDE</sequence>
<keyword evidence="5" id="KW-1185">Reference proteome</keyword>
<dbReference type="Proteomes" id="UP000266441">
    <property type="component" value="Unassembled WGS sequence"/>
</dbReference>
<dbReference type="InterPro" id="IPR029052">
    <property type="entry name" value="Metallo-depent_PP-like"/>
</dbReference>
<name>A0A399D0M8_9BACT</name>
<dbReference type="InterPro" id="IPR008963">
    <property type="entry name" value="Purple_acid_Pase-like_N"/>
</dbReference>
<dbReference type="Pfam" id="PF00149">
    <property type="entry name" value="Metallophos"/>
    <property type="match status" value="1"/>
</dbReference>
<comment type="caution">
    <text evidence="4">The sequence shown here is derived from an EMBL/GenBank/DDBJ whole genome shotgun (WGS) entry which is preliminary data.</text>
</comment>
<protein>
    <submittedName>
        <fullName evidence="4">Metallophosphoesterase family protein</fullName>
    </submittedName>
</protein>
<dbReference type="AlphaFoldDB" id="A0A399D0M8"/>
<dbReference type="PANTHER" id="PTHR22953:SF153">
    <property type="entry name" value="PURPLE ACID PHOSPHATASE"/>
    <property type="match status" value="1"/>
</dbReference>
<gene>
    <name evidence="4" type="ORF">D1164_11685</name>
</gene>
<dbReference type="Gene3D" id="3.60.21.10">
    <property type="match status" value="1"/>
</dbReference>
<dbReference type="InterPro" id="IPR015914">
    <property type="entry name" value="PAPs_N"/>
</dbReference>
<dbReference type="RefSeq" id="WP_119350161.1">
    <property type="nucleotide sequence ID" value="NZ_QWET01000007.1"/>
</dbReference>
<dbReference type="Pfam" id="PF16656">
    <property type="entry name" value="Pur_ac_phosph_N"/>
    <property type="match status" value="1"/>
</dbReference>
<dbReference type="InterPro" id="IPR004843">
    <property type="entry name" value="Calcineurin-like_PHP"/>
</dbReference>
<dbReference type="EMBL" id="QWET01000007">
    <property type="protein sequence ID" value="RIH65239.1"/>
    <property type="molecule type" value="Genomic_DNA"/>
</dbReference>
<keyword evidence="1" id="KW-0732">Signal</keyword>
<reference evidence="4 5" key="1">
    <citation type="journal article" date="2015" name="Int. J. Syst. Evol. Microbiol.">
        <title>Mariniphaga sediminis sp. nov., isolated from coastal sediment.</title>
        <authorList>
            <person name="Wang F.Q."/>
            <person name="Shen Q.Y."/>
            <person name="Chen G.J."/>
            <person name="Du Z.J."/>
        </authorList>
    </citation>
    <scope>NUCLEOTIDE SEQUENCE [LARGE SCALE GENOMIC DNA]</scope>
    <source>
        <strain evidence="4 5">SY21</strain>
    </source>
</reference>
<organism evidence="4 5">
    <name type="scientific">Mariniphaga sediminis</name>
    <dbReference type="NCBI Taxonomy" id="1628158"/>
    <lineage>
        <taxon>Bacteria</taxon>
        <taxon>Pseudomonadati</taxon>
        <taxon>Bacteroidota</taxon>
        <taxon>Bacteroidia</taxon>
        <taxon>Marinilabiliales</taxon>
        <taxon>Prolixibacteraceae</taxon>
        <taxon>Mariniphaga</taxon>
    </lineage>
</organism>
<dbReference type="GO" id="GO:0046872">
    <property type="term" value="F:metal ion binding"/>
    <property type="evidence" value="ECO:0007669"/>
    <property type="project" value="InterPro"/>
</dbReference>
<evidence type="ECO:0000313" key="5">
    <source>
        <dbReference type="Proteomes" id="UP000266441"/>
    </source>
</evidence>
<evidence type="ECO:0000259" key="2">
    <source>
        <dbReference type="Pfam" id="PF00149"/>
    </source>
</evidence>
<dbReference type="Gene3D" id="2.60.40.380">
    <property type="entry name" value="Purple acid phosphatase-like, N-terminal"/>
    <property type="match status" value="1"/>
</dbReference>
<dbReference type="GO" id="GO:0003993">
    <property type="term" value="F:acid phosphatase activity"/>
    <property type="evidence" value="ECO:0007669"/>
    <property type="project" value="InterPro"/>
</dbReference>
<dbReference type="InterPro" id="IPR039331">
    <property type="entry name" value="PAPs-like"/>
</dbReference>
<dbReference type="PROSITE" id="PS51257">
    <property type="entry name" value="PROKAR_LIPOPROTEIN"/>
    <property type="match status" value="1"/>
</dbReference>
<feature type="domain" description="Calcineurin-like phosphoesterase" evidence="2">
    <location>
        <begin position="154"/>
        <end position="319"/>
    </location>
</feature>